<dbReference type="Proteomes" id="UP001642487">
    <property type="component" value="Chromosome 7"/>
</dbReference>
<evidence type="ECO:0000313" key="1">
    <source>
        <dbReference type="EMBL" id="CAK9325186.1"/>
    </source>
</evidence>
<protein>
    <submittedName>
        <fullName evidence="1">Uncharacterized protein</fullName>
    </submittedName>
</protein>
<organism evidence="1 2">
    <name type="scientific">Citrullus colocynthis</name>
    <name type="common">colocynth</name>
    <dbReference type="NCBI Taxonomy" id="252529"/>
    <lineage>
        <taxon>Eukaryota</taxon>
        <taxon>Viridiplantae</taxon>
        <taxon>Streptophyta</taxon>
        <taxon>Embryophyta</taxon>
        <taxon>Tracheophyta</taxon>
        <taxon>Spermatophyta</taxon>
        <taxon>Magnoliopsida</taxon>
        <taxon>eudicotyledons</taxon>
        <taxon>Gunneridae</taxon>
        <taxon>Pentapetalae</taxon>
        <taxon>rosids</taxon>
        <taxon>fabids</taxon>
        <taxon>Cucurbitales</taxon>
        <taxon>Cucurbitaceae</taxon>
        <taxon>Benincaseae</taxon>
        <taxon>Citrullus</taxon>
    </lineage>
</organism>
<keyword evidence="2" id="KW-1185">Reference proteome</keyword>
<name>A0ABP0YXW3_9ROSI</name>
<gene>
    <name evidence="1" type="ORF">CITCOLO1_LOCUS17441</name>
</gene>
<reference evidence="1 2" key="1">
    <citation type="submission" date="2024-03" db="EMBL/GenBank/DDBJ databases">
        <authorList>
            <person name="Gkanogiannis A."/>
            <person name="Becerra Lopez-Lavalle L."/>
        </authorList>
    </citation>
    <scope>NUCLEOTIDE SEQUENCE [LARGE SCALE GENOMIC DNA]</scope>
</reference>
<accession>A0ABP0YXW3</accession>
<proteinExistence type="predicted"/>
<sequence>MKLTSMYSNFLRSSSNLTDLSTSPPKADAKETNPTQPLLLLLLLREERRNLGAYSLSKLKLFLIVCILKGATQFLLSPEIEEDFALSSKSQSASISIHRKASDRHLKAL</sequence>
<dbReference type="EMBL" id="OZ021741">
    <property type="protein sequence ID" value="CAK9325186.1"/>
    <property type="molecule type" value="Genomic_DNA"/>
</dbReference>
<evidence type="ECO:0000313" key="2">
    <source>
        <dbReference type="Proteomes" id="UP001642487"/>
    </source>
</evidence>